<feature type="transmembrane region" description="Helical" evidence="2">
    <location>
        <begin position="253"/>
        <end position="270"/>
    </location>
</feature>
<dbReference type="GeneID" id="33564800"/>
<feature type="compositionally biased region" description="Polar residues" evidence="1">
    <location>
        <begin position="173"/>
        <end position="188"/>
    </location>
</feature>
<accession>A0A1Y2GYP4</accession>
<evidence type="ECO:0000256" key="1">
    <source>
        <dbReference type="SAM" id="MobiDB-lite"/>
    </source>
</evidence>
<comment type="caution">
    <text evidence="3">The sequence shown here is derived from an EMBL/GenBank/DDBJ whole genome shotgun (WGS) entry which is preliminary data.</text>
</comment>
<feature type="region of interest" description="Disordered" evidence="1">
    <location>
        <begin position="1"/>
        <end position="41"/>
    </location>
</feature>
<protein>
    <submittedName>
        <fullName evidence="3">Uncharacterized protein</fullName>
    </submittedName>
</protein>
<dbReference type="RefSeq" id="XP_021885146.1">
    <property type="nucleotide sequence ID" value="XM_022022956.1"/>
</dbReference>
<feature type="region of interest" description="Disordered" evidence="1">
    <location>
        <begin position="64"/>
        <end position="98"/>
    </location>
</feature>
<dbReference type="OrthoDB" id="2372055at2759"/>
<feature type="transmembrane region" description="Helical" evidence="2">
    <location>
        <begin position="407"/>
        <end position="426"/>
    </location>
</feature>
<proteinExistence type="predicted"/>
<sequence>MKGPQNSNDTIHDTSDIPAPQPPSIQSTAPSSAPPSTSLYSPFTFTVDQTSSAALLSPFSTVSTSAITSSSSPPSLALLSPTETAPYDDAPPSYEATIDKDNLPQIHNDYDHLCGPPSQRGVELKGRIPMESLNASLYNQQSSTAESSGAVGTSSASSSSGPRIFSPAPPRPNESNYVPIQHSPTTANAPELGLRGQISLDDEEEGDFANDMDRLLGTNHDNDQDYSHNATTNGEAEEETGSSSWSIAGDGRAWAALTYMIFMILPWSVFCFTWTFIWALMAFCLMIIPPLGYPFVIFSATSWRALARVDLALSAALVSNKVRQKYPNVPARIFIASEPDPRPPSWKPPSLFGIQIPLPQFILQRLERRHTSRHWGSLRRQRYKNMWDRGAKHLKATMDRHTYRSMVYFMFWKLMLASMLTCFIWLLFLMTLPMLMCLMPTLLVVSRKFANWQYRWAVYWLSEKPAPIVV</sequence>
<feature type="compositionally biased region" description="Low complexity" evidence="1">
    <location>
        <begin position="142"/>
        <end position="161"/>
    </location>
</feature>
<evidence type="ECO:0000313" key="4">
    <source>
        <dbReference type="Proteomes" id="UP000193648"/>
    </source>
</evidence>
<reference evidence="3 4" key="1">
    <citation type="submission" date="2016-07" db="EMBL/GenBank/DDBJ databases">
        <title>Pervasive Adenine N6-methylation of Active Genes in Fungi.</title>
        <authorList>
            <consortium name="DOE Joint Genome Institute"/>
            <person name="Mondo S.J."/>
            <person name="Dannebaum R.O."/>
            <person name="Kuo R.C."/>
            <person name="Labutti K."/>
            <person name="Haridas S."/>
            <person name="Kuo A."/>
            <person name="Salamov A."/>
            <person name="Ahrendt S.R."/>
            <person name="Lipzen A."/>
            <person name="Sullivan W."/>
            <person name="Andreopoulos W.B."/>
            <person name="Clum A."/>
            <person name="Lindquist E."/>
            <person name="Daum C."/>
            <person name="Ramamoorthy G.K."/>
            <person name="Gryganskyi A."/>
            <person name="Culley D."/>
            <person name="Magnuson J.K."/>
            <person name="James T.Y."/>
            <person name="O'Malley M.A."/>
            <person name="Stajich J.E."/>
            <person name="Spatafora J.W."/>
            <person name="Visel A."/>
            <person name="Grigoriev I.V."/>
        </authorList>
    </citation>
    <scope>NUCLEOTIDE SEQUENCE [LARGE SCALE GENOMIC DNA]</scope>
    <source>
        <strain evidence="3 4">NRRL 3116</strain>
    </source>
</reference>
<dbReference type="AlphaFoldDB" id="A0A1Y2GYP4"/>
<keyword evidence="2" id="KW-0812">Transmembrane</keyword>
<dbReference type="Proteomes" id="UP000193648">
    <property type="component" value="Unassembled WGS sequence"/>
</dbReference>
<feature type="compositionally biased region" description="Low complexity" evidence="1">
    <location>
        <begin position="24"/>
        <end position="38"/>
    </location>
</feature>
<keyword evidence="2" id="KW-0472">Membrane</keyword>
<feature type="transmembrane region" description="Helical" evidence="2">
    <location>
        <begin position="276"/>
        <end position="298"/>
    </location>
</feature>
<gene>
    <name evidence="3" type="ORF">BCR41DRAFT_346756</name>
</gene>
<feature type="region of interest" description="Disordered" evidence="1">
    <location>
        <begin position="212"/>
        <end position="244"/>
    </location>
</feature>
<keyword evidence="4" id="KW-1185">Reference proteome</keyword>
<evidence type="ECO:0000256" key="2">
    <source>
        <dbReference type="SAM" id="Phobius"/>
    </source>
</evidence>
<organism evidence="3 4">
    <name type="scientific">Lobosporangium transversale</name>
    <dbReference type="NCBI Taxonomy" id="64571"/>
    <lineage>
        <taxon>Eukaryota</taxon>
        <taxon>Fungi</taxon>
        <taxon>Fungi incertae sedis</taxon>
        <taxon>Mucoromycota</taxon>
        <taxon>Mortierellomycotina</taxon>
        <taxon>Mortierellomycetes</taxon>
        <taxon>Mortierellales</taxon>
        <taxon>Mortierellaceae</taxon>
        <taxon>Lobosporangium</taxon>
    </lineage>
</organism>
<evidence type="ECO:0000313" key="3">
    <source>
        <dbReference type="EMBL" id="ORZ27419.1"/>
    </source>
</evidence>
<feature type="region of interest" description="Disordered" evidence="1">
    <location>
        <begin position="140"/>
        <end position="193"/>
    </location>
</feature>
<dbReference type="EMBL" id="MCFF01000004">
    <property type="protein sequence ID" value="ORZ27419.1"/>
    <property type="molecule type" value="Genomic_DNA"/>
</dbReference>
<feature type="compositionally biased region" description="Low complexity" evidence="1">
    <location>
        <begin position="64"/>
        <end position="82"/>
    </location>
</feature>
<name>A0A1Y2GYP4_9FUNG</name>
<keyword evidence="2" id="KW-1133">Transmembrane helix</keyword>
<dbReference type="InParanoid" id="A0A1Y2GYP4"/>